<dbReference type="InterPro" id="IPR053135">
    <property type="entry name" value="AKR2_Oxidoreductase"/>
</dbReference>
<reference evidence="5 6" key="1">
    <citation type="submission" date="2020-01" db="EMBL/GenBank/DDBJ databases">
        <title>Anaeroalcalibacter tamaniensis gen. nov., sp. nov., moderately halophilic strictly anaerobic fermenter bacterium from mud volcano of Taman peninsula.</title>
        <authorList>
            <person name="Frolova A."/>
            <person name="Merkel A.Y."/>
            <person name="Slobodkin A.I."/>
        </authorList>
    </citation>
    <scope>NUCLEOTIDE SEQUENCE [LARGE SCALE GENOMIC DNA]</scope>
    <source>
        <strain evidence="5 6">F-3ap</strain>
    </source>
</reference>
<sequence>MEKRKLGNTGLETTVLGFGGFHLCEVPYPVAAELLNAYLDGGGNYIETAPSYGDGESEIKIGRAVAHRRNEYVLATKAHDRDYAGCKARLEQSLQNLRTDRIDLLLMHAVDSNETLEKILSPDGALRAAEEAKIQGKIGHIGISMHGQPDVLVEALKRYDFEAVMTTINYFDHCNFPSILGELVPLARKKGAAVILMKALGDGYLHRSPEAAFRFALSQPVSVVVAGINTREMLEMDLELVGTHRPMTEEEVEGLLRTAPELGNYVCRQCGACAGCPQGIDIPGIFLLEGIFDRQMGDGDVADAGNYALKERLKHWFGTKERAEREYAALDIDAKACTGCGECMPKCPYAVDIIAKLRNVDYKLDREYGKIYE</sequence>
<dbReference type="InterPro" id="IPR036812">
    <property type="entry name" value="NAD(P)_OxRdtase_dom_sf"/>
</dbReference>
<dbReference type="Pfam" id="PF00037">
    <property type="entry name" value="Fer4"/>
    <property type="match status" value="1"/>
</dbReference>
<evidence type="ECO:0000259" key="4">
    <source>
        <dbReference type="PROSITE" id="PS51379"/>
    </source>
</evidence>
<organism evidence="5 6">
    <name type="scientific">Anaerotalea alkaliphila</name>
    <dbReference type="NCBI Taxonomy" id="2662126"/>
    <lineage>
        <taxon>Bacteria</taxon>
        <taxon>Bacillati</taxon>
        <taxon>Bacillota</taxon>
        <taxon>Clostridia</taxon>
        <taxon>Eubacteriales</taxon>
        <taxon>Anaerotalea</taxon>
    </lineage>
</organism>
<protein>
    <submittedName>
        <fullName evidence="5">Aldo/keto reductase</fullName>
    </submittedName>
</protein>
<dbReference type="PROSITE" id="PS51379">
    <property type="entry name" value="4FE4S_FER_2"/>
    <property type="match status" value="1"/>
</dbReference>
<dbReference type="EMBL" id="JAAEEH010000015">
    <property type="protein sequence ID" value="NDL67470.1"/>
    <property type="molecule type" value="Genomic_DNA"/>
</dbReference>
<evidence type="ECO:0000256" key="2">
    <source>
        <dbReference type="ARBA" id="ARBA00023004"/>
    </source>
</evidence>
<dbReference type="CDD" id="cd19100">
    <property type="entry name" value="AKR_unchar"/>
    <property type="match status" value="1"/>
</dbReference>
<gene>
    <name evidence="5" type="ORF">GXN74_06905</name>
</gene>
<dbReference type="Gene3D" id="3.20.20.100">
    <property type="entry name" value="NADP-dependent oxidoreductase domain"/>
    <property type="match status" value="1"/>
</dbReference>
<dbReference type="AlphaFoldDB" id="A0A7X5HVL8"/>
<dbReference type="RefSeq" id="WP_162370199.1">
    <property type="nucleotide sequence ID" value="NZ_JAAEEH010000015.1"/>
</dbReference>
<keyword evidence="6" id="KW-1185">Reference proteome</keyword>
<comment type="caution">
    <text evidence="5">The sequence shown here is derived from an EMBL/GenBank/DDBJ whole genome shotgun (WGS) entry which is preliminary data.</text>
</comment>
<dbReference type="PANTHER" id="PTHR43312:SF1">
    <property type="entry name" value="NADP-DEPENDENT OXIDOREDUCTASE DOMAIN-CONTAINING PROTEIN"/>
    <property type="match status" value="1"/>
</dbReference>
<dbReference type="PROSITE" id="PS00198">
    <property type="entry name" value="4FE4S_FER_1"/>
    <property type="match status" value="1"/>
</dbReference>
<name>A0A7X5HVL8_9FIRM</name>
<dbReference type="GO" id="GO:0046872">
    <property type="term" value="F:metal ion binding"/>
    <property type="evidence" value="ECO:0007669"/>
    <property type="project" value="UniProtKB-KW"/>
</dbReference>
<dbReference type="PANTHER" id="PTHR43312">
    <property type="entry name" value="D-THREO-ALDOSE 1-DEHYDROGENASE"/>
    <property type="match status" value="1"/>
</dbReference>
<dbReference type="Pfam" id="PF00248">
    <property type="entry name" value="Aldo_ket_red"/>
    <property type="match status" value="1"/>
</dbReference>
<evidence type="ECO:0000256" key="3">
    <source>
        <dbReference type="ARBA" id="ARBA00023014"/>
    </source>
</evidence>
<dbReference type="Gene3D" id="3.30.70.20">
    <property type="match status" value="1"/>
</dbReference>
<keyword evidence="3" id="KW-0411">Iron-sulfur</keyword>
<dbReference type="GO" id="GO:0051536">
    <property type="term" value="F:iron-sulfur cluster binding"/>
    <property type="evidence" value="ECO:0007669"/>
    <property type="project" value="UniProtKB-KW"/>
</dbReference>
<dbReference type="InterPro" id="IPR023210">
    <property type="entry name" value="NADP_OxRdtase_dom"/>
</dbReference>
<dbReference type="SUPFAM" id="SSF51430">
    <property type="entry name" value="NAD(P)-linked oxidoreductase"/>
    <property type="match status" value="1"/>
</dbReference>
<evidence type="ECO:0000313" key="5">
    <source>
        <dbReference type="EMBL" id="NDL67470.1"/>
    </source>
</evidence>
<accession>A0A7X5HVL8</accession>
<proteinExistence type="predicted"/>
<dbReference type="InterPro" id="IPR017896">
    <property type="entry name" value="4Fe4S_Fe-S-bd"/>
</dbReference>
<evidence type="ECO:0000313" key="6">
    <source>
        <dbReference type="Proteomes" id="UP000461585"/>
    </source>
</evidence>
<keyword evidence="1" id="KW-0479">Metal-binding</keyword>
<keyword evidence="2" id="KW-0408">Iron</keyword>
<dbReference type="SUPFAM" id="SSF46548">
    <property type="entry name" value="alpha-helical ferredoxin"/>
    <property type="match status" value="1"/>
</dbReference>
<evidence type="ECO:0000256" key="1">
    <source>
        <dbReference type="ARBA" id="ARBA00022723"/>
    </source>
</evidence>
<dbReference type="Proteomes" id="UP000461585">
    <property type="component" value="Unassembled WGS sequence"/>
</dbReference>
<feature type="domain" description="4Fe-4S ferredoxin-type" evidence="4">
    <location>
        <begin position="328"/>
        <end position="356"/>
    </location>
</feature>
<dbReference type="InterPro" id="IPR017900">
    <property type="entry name" value="4Fe4S_Fe_S_CS"/>
</dbReference>